<dbReference type="EMBL" id="CAUJNA010000435">
    <property type="protein sequence ID" value="CAJ1376960.1"/>
    <property type="molecule type" value="Genomic_DNA"/>
</dbReference>
<reference evidence="2" key="1">
    <citation type="submission" date="2023-08" db="EMBL/GenBank/DDBJ databases">
        <authorList>
            <person name="Chen Y."/>
            <person name="Shah S."/>
            <person name="Dougan E. K."/>
            <person name="Thang M."/>
            <person name="Chan C."/>
        </authorList>
    </citation>
    <scope>NUCLEOTIDE SEQUENCE</scope>
</reference>
<evidence type="ECO:0000256" key="1">
    <source>
        <dbReference type="SAM" id="MobiDB-lite"/>
    </source>
</evidence>
<dbReference type="AlphaFoldDB" id="A0AA36HY73"/>
<comment type="caution">
    <text evidence="2">The sequence shown here is derived from an EMBL/GenBank/DDBJ whole genome shotgun (WGS) entry which is preliminary data.</text>
</comment>
<proteinExistence type="predicted"/>
<organism evidence="2 3">
    <name type="scientific">Effrenium voratum</name>
    <dbReference type="NCBI Taxonomy" id="2562239"/>
    <lineage>
        <taxon>Eukaryota</taxon>
        <taxon>Sar</taxon>
        <taxon>Alveolata</taxon>
        <taxon>Dinophyceae</taxon>
        <taxon>Suessiales</taxon>
        <taxon>Symbiodiniaceae</taxon>
        <taxon>Effrenium</taxon>
    </lineage>
</organism>
<evidence type="ECO:0000313" key="2">
    <source>
        <dbReference type="EMBL" id="CAJ1376960.1"/>
    </source>
</evidence>
<gene>
    <name evidence="2" type="ORF">EVOR1521_LOCUS5892</name>
</gene>
<sequence length="383" mass="41901">MPCFPKLTKKAKSVKVSDSGSDSETLDCGRTTGQEGPERLFSDVESAQDKLVGVIVTIFADSSYDENFREVRPETVTGERVSTYSLDLSEAGFLQDYLSSGSAPSGSWARLVEDIRSVPADSVTLNWECCGACDDGGFHTSGFRQRRRTPSPNPSPTICLISFALRSGFTVMCSDFSLKALIAEWSEELLGPNPFVRLSCECDNQFQLEFFPENLKDSEVPQQLQVVGELCAKDGKAVVGALGGTILYTINPRRRATDAYELKVLTVVSQWPGGDMPEAMRCETVRGDLRKTGAAGHVAVTYPSGGQLVTSMGHWIELTRIDTSLESIMQVAAHNFGAEEVSKHRVALSQARTEGERQACIQNLSKQMIQKSVPSKMKARTKF</sequence>
<protein>
    <submittedName>
        <fullName evidence="2">Uncharacterized protein</fullName>
    </submittedName>
</protein>
<accession>A0AA36HY73</accession>
<dbReference type="Proteomes" id="UP001178507">
    <property type="component" value="Unassembled WGS sequence"/>
</dbReference>
<keyword evidence="3" id="KW-1185">Reference proteome</keyword>
<feature type="region of interest" description="Disordered" evidence="1">
    <location>
        <begin position="15"/>
        <end position="37"/>
    </location>
</feature>
<name>A0AA36HY73_9DINO</name>
<evidence type="ECO:0000313" key="3">
    <source>
        <dbReference type="Proteomes" id="UP001178507"/>
    </source>
</evidence>